<evidence type="ECO:0000313" key="1">
    <source>
        <dbReference type="EMBL" id="CAB4154942.1"/>
    </source>
</evidence>
<name>A0A6J5N8W2_9CAUD</name>
<dbReference type="EMBL" id="LR796624">
    <property type="protein sequence ID" value="CAB4154942.1"/>
    <property type="molecule type" value="Genomic_DNA"/>
</dbReference>
<protein>
    <submittedName>
        <fullName evidence="1">Uncharacterized protein</fullName>
    </submittedName>
</protein>
<gene>
    <name evidence="1" type="ORF">UFOVP649_46</name>
</gene>
<organism evidence="1">
    <name type="scientific">uncultured Caudovirales phage</name>
    <dbReference type="NCBI Taxonomy" id="2100421"/>
    <lineage>
        <taxon>Viruses</taxon>
        <taxon>Duplodnaviria</taxon>
        <taxon>Heunggongvirae</taxon>
        <taxon>Uroviricota</taxon>
        <taxon>Caudoviricetes</taxon>
        <taxon>Peduoviridae</taxon>
        <taxon>Maltschvirus</taxon>
        <taxon>Maltschvirus maltsch</taxon>
    </lineage>
</organism>
<accession>A0A6J5N8W2</accession>
<sequence>MILVDWFDAQACKGTEMLEGWYWHEDDGEGIGGPYESQEEAMEKGINGEGWTGMGQ</sequence>
<proteinExistence type="predicted"/>
<reference evidence="1" key="1">
    <citation type="submission" date="2020-04" db="EMBL/GenBank/DDBJ databases">
        <authorList>
            <person name="Chiriac C."/>
            <person name="Salcher M."/>
            <person name="Ghai R."/>
            <person name="Kavagutti S V."/>
        </authorList>
    </citation>
    <scope>NUCLEOTIDE SEQUENCE</scope>
</reference>